<sequence length="366" mass="40965">MHNEHEVMRSRTCVKCPAKGILAGLDAKKAAYCQQCFIAMVKHKFSSAIGKRRVYRDGNAKETLIIFEGTSASAFLLAMIVEGLKPSAHKKLTIDPTVMVLLSVRDRNEIECVVQKISEFRIVLPVRWFFIHYAAILSSSLESSFGEEVVGLKELDNWNYLLESCQSETIRVELMRIVRTNLCVRVAEYLRIGKVMFPDSADYLAKCALSTLALGRGCSIASLTAVVQRLMTASIIRPLRDISEKEICIVNKFQNSDQFLIILPDFCASEGRTKQSNNIQDLTADFITTLQLDGYCGTIPTVLGTASKLQSVTTGKQKCELCFSSYDPENELDRFCYGCNRVVSEIRSSAVLEELLPRLTTSFRGY</sequence>
<comment type="subcellular location">
    <subcellularLocation>
        <location evidence="3">Cytoplasm</location>
    </subcellularLocation>
</comment>
<dbReference type="InterPro" id="IPR014729">
    <property type="entry name" value="Rossmann-like_a/b/a_fold"/>
</dbReference>
<dbReference type="Proteomes" id="UP001608902">
    <property type="component" value="Unassembled WGS sequence"/>
</dbReference>
<dbReference type="InterPro" id="IPR019407">
    <property type="entry name" value="CTU2"/>
</dbReference>
<dbReference type="PANTHER" id="PTHR20882:SF14">
    <property type="entry name" value="CYTOPLASMIC TRNA 2-THIOLATION PROTEIN 2"/>
    <property type="match status" value="1"/>
</dbReference>
<dbReference type="GO" id="GO:0002098">
    <property type="term" value="P:tRNA wobble uridine modification"/>
    <property type="evidence" value="ECO:0007669"/>
    <property type="project" value="UniProtKB-UniRule"/>
</dbReference>
<dbReference type="AlphaFoldDB" id="A0ABD6EIG8"/>
<name>A0ABD6EIG8_9BILA</name>
<comment type="pathway">
    <text evidence="3">tRNA modification; 5-methoxycarbonylmethyl-2-thiouridine-tRNA biosynthesis.</text>
</comment>
<comment type="similarity">
    <text evidence="3">Belongs to the CTU2/NCS2 family.</text>
</comment>
<evidence type="ECO:0000256" key="1">
    <source>
        <dbReference type="ARBA" id="ARBA00022490"/>
    </source>
</evidence>
<keyword evidence="1 3" id="KW-0963">Cytoplasm</keyword>
<dbReference type="EMBL" id="JBGFUD010004316">
    <property type="protein sequence ID" value="MFH4979536.1"/>
    <property type="molecule type" value="Genomic_DNA"/>
</dbReference>
<comment type="function">
    <text evidence="3">Plays a central role in 2-thiolation of mcm(5)S(2)U at tRNA wobble positions of tRNA(Lys), tRNA(Glu) and tRNA(Gln). May act by forming a heterodimer with NCS6/CTU1 that ligates sulfur from thiocarboxylated URM1 onto the uridine of tRNAs at wobble position.</text>
</comment>
<dbReference type="PANTHER" id="PTHR20882">
    <property type="entry name" value="CYTOPLASMIC TRNA 2-THIOLATION PROTEIN 2"/>
    <property type="match status" value="1"/>
</dbReference>
<dbReference type="HAMAP" id="MF_03054">
    <property type="entry name" value="CTU2"/>
    <property type="match status" value="1"/>
</dbReference>
<dbReference type="GO" id="GO:0034227">
    <property type="term" value="P:tRNA thio-modification"/>
    <property type="evidence" value="ECO:0007669"/>
    <property type="project" value="UniProtKB-UniRule"/>
</dbReference>
<organism evidence="4 5">
    <name type="scientific">Gnathostoma spinigerum</name>
    <dbReference type="NCBI Taxonomy" id="75299"/>
    <lineage>
        <taxon>Eukaryota</taxon>
        <taxon>Metazoa</taxon>
        <taxon>Ecdysozoa</taxon>
        <taxon>Nematoda</taxon>
        <taxon>Chromadorea</taxon>
        <taxon>Rhabditida</taxon>
        <taxon>Spirurina</taxon>
        <taxon>Gnathostomatomorpha</taxon>
        <taxon>Gnathostomatoidea</taxon>
        <taxon>Gnathostomatidae</taxon>
        <taxon>Gnathostoma</taxon>
    </lineage>
</organism>
<evidence type="ECO:0000313" key="4">
    <source>
        <dbReference type="EMBL" id="MFH4979536.1"/>
    </source>
</evidence>
<evidence type="ECO:0000256" key="3">
    <source>
        <dbReference type="HAMAP-Rule" id="MF_03054"/>
    </source>
</evidence>
<keyword evidence="2 3" id="KW-0819">tRNA processing</keyword>
<evidence type="ECO:0000313" key="5">
    <source>
        <dbReference type="Proteomes" id="UP001608902"/>
    </source>
</evidence>
<dbReference type="GO" id="GO:0032447">
    <property type="term" value="P:protein urmylation"/>
    <property type="evidence" value="ECO:0007669"/>
    <property type="project" value="UniProtKB-UniRule"/>
</dbReference>
<dbReference type="GO" id="GO:0016779">
    <property type="term" value="F:nucleotidyltransferase activity"/>
    <property type="evidence" value="ECO:0007669"/>
    <property type="project" value="UniProtKB-UniRule"/>
</dbReference>
<comment type="caution">
    <text evidence="4">The sequence shown here is derived from an EMBL/GenBank/DDBJ whole genome shotgun (WGS) entry which is preliminary data.</text>
</comment>
<reference evidence="4 5" key="1">
    <citation type="submission" date="2024-08" db="EMBL/GenBank/DDBJ databases">
        <title>Gnathostoma spinigerum genome.</title>
        <authorList>
            <person name="Gonzalez-Bertolin B."/>
            <person name="Monzon S."/>
            <person name="Zaballos A."/>
            <person name="Jimenez P."/>
            <person name="Dekumyoy P."/>
            <person name="Varona S."/>
            <person name="Cuesta I."/>
            <person name="Sumanam S."/>
            <person name="Adisakwattana P."/>
            <person name="Gasser R.B."/>
            <person name="Hernandez-Gonzalez A."/>
            <person name="Young N.D."/>
            <person name="Perteguer M.J."/>
        </authorList>
    </citation>
    <scope>NUCLEOTIDE SEQUENCE [LARGE SCALE GENOMIC DNA]</scope>
    <source>
        <strain evidence="4">AL3</strain>
        <tissue evidence="4">Liver</tissue>
    </source>
</reference>
<dbReference type="Pfam" id="PF10288">
    <property type="entry name" value="CTU2"/>
    <property type="match status" value="1"/>
</dbReference>
<gene>
    <name evidence="4" type="ORF">AB6A40_006245</name>
</gene>
<keyword evidence="5" id="KW-1185">Reference proteome</keyword>
<proteinExistence type="inferred from homology"/>
<dbReference type="GO" id="GO:0005737">
    <property type="term" value="C:cytoplasm"/>
    <property type="evidence" value="ECO:0007669"/>
    <property type="project" value="UniProtKB-SubCell"/>
</dbReference>
<accession>A0ABD6EIG8</accession>
<evidence type="ECO:0000256" key="2">
    <source>
        <dbReference type="ARBA" id="ARBA00022694"/>
    </source>
</evidence>
<protein>
    <recommendedName>
        <fullName evidence="3">Cytoplasmic tRNA 2-thiolation protein 2</fullName>
    </recommendedName>
</protein>
<dbReference type="Gene3D" id="3.40.50.620">
    <property type="entry name" value="HUPs"/>
    <property type="match status" value="1"/>
</dbReference>